<evidence type="ECO:0000256" key="4">
    <source>
        <dbReference type="ARBA" id="ARBA00023136"/>
    </source>
</evidence>
<dbReference type="OrthoDB" id="2489132at2"/>
<gene>
    <name evidence="11" type="primary">pilJ</name>
    <name evidence="11" type="ordered locus">Rta_19320</name>
</gene>
<dbReference type="PANTHER" id="PTHR32089">
    <property type="entry name" value="METHYL-ACCEPTING CHEMOTAXIS PROTEIN MCPB"/>
    <property type="match status" value="1"/>
</dbReference>
<evidence type="ECO:0000313" key="12">
    <source>
        <dbReference type="Proteomes" id="UP000008385"/>
    </source>
</evidence>
<dbReference type="STRING" id="365046.Rta_19320"/>
<dbReference type="InterPro" id="IPR032255">
    <property type="entry name" value="HBM"/>
</dbReference>
<evidence type="ECO:0000259" key="10">
    <source>
        <dbReference type="PROSITE" id="PS50885"/>
    </source>
</evidence>
<dbReference type="InterPro" id="IPR004089">
    <property type="entry name" value="MCPsignal_dom"/>
</dbReference>
<evidence type="ECO:0000259" key="9">
    <source>
        <dbReference type="PROSITE" id="PS50111"/>
    </source>
</evidence>
<dbReference type="InterPro" id="IPR004090">
    <property type="entry name" value="Chemotax_Me-accpt_rcpt"/>
</dbReference>
<evidence type="ECO:0000256" key="5">
    <source>
        <dbReference type="ARBA" id="ARBA00023224"/>
    </source>
</evidence>
<dbReference type="HOGENOM" id="CLU_024310_0_0_4"/>
<reference evidence="12" key="1">
    <citation type="submission" date="2006-01" db="EMBL/GenBank/DDBJ databases">
        <title>Genome of the cyst-dividing bacterium Ramlibacter tataouinensis.</title>
        <authorList>
            <person name="Barakat M."/>
            <person name="Ortet P."/>
            <person name="De Luca G."/>
            <person name="Jourlin-Castelli C."/>
            <person name="Ansaldi M."/>
            <person name="Py B."/>
            <person name="Fichant G."/>
            <person name="Coutinho P."/>
            <person name="Voulhoux R."/>
            <person name="Bastien O."/>
            <person name="Roy S."/>
            <person name="Marechal E."/>
            <person name="Henrissat B."/>
            <person name="Quentin Y."/>
            <person name="Noirot P."/>
            <person name="Filloux A."/>
            <person name="Mejean V."/>
            <person name="DuBow M."/>
            <person name="Barras F."/>
            <person name="Heulin T."/>
        </authorList>
    </citation>
    <scope>NUCLEOTIDE SEQUENCE [LARGE SCALE GENOMIC DNA]</scope>
    <source>
        <strain evidence="12">ATCC BAA-407 / DSM 14655 / LMG 21543 / TTB310</strain>
    </source>
</reference>
<evidence type="ECO:0000256" key="1">
    <source>
        <dbReference type="ARBA" id="ARBA00004141"/>
    </source>
</evidence>
<protein>
    <submittedName>
        <fullName evidence="11">Candidate twitching motility protein, methyl-accepting chemotaxis protein</fullName>
    </submittedName>
</protein>
<dbReference type="PATRIC" id="fig|365046.3.peg.1971"/>
<keyword evidence="5 7" id="KW-0807">Transducer</keyword>
<feature type="transmembrane region" description="Helical" evidence="8">
    <location>
        <begin position="28"/>
        <end position="49"/>
    </location>
</feature>
<keyword evidence="3 8" id="KW-1133">Transmembrane helix</keyword>
<dbReference type="Pfam" id="PF00015">
    <property type="entry name" value="MCPsignal"/>
    <property type="match status" value="1"/>
</dbReference>
<dbReference type="GO" id="GO:0016020">
    <property type="term" value="C:membrane"/>
    <property type="evidence" value="ECO:0007669"/>
    <property type="project" value="UniProtKB-SubCell"/>
</dbReference>
<dbReference type="PROSITE" id="PS50111">
    <property type="entry name" value="CHEMOTAXIS_TRANSDUC_2"/>
    <property type="match status" value="1"/>
</dbReference>
<dbReference type="Gene3D" id="6.10.340.10">
    <property type="match status" value="1"/>
</dbReference>
<dbReference type="PRINTS" id="PR00260">
    <property type="entry name" value="CHEMTRNSDUCR"/>
</dbReference>
<dbReference type="GO" id="GO:0004888">
    <property type="term" value="F:transmembrane signaling receptor activity"/>
    <property type="evidence" value="ECO:0007669"/>
    <property type="project" value="InterPro"/>
</dbReference>
<evidence type="ECO:0000256" key="7">
    <source>
        <dbReference type="PROSITE-ProRule" id="PRU00284"/>
    </source>
</evidence>
<evidence type="ECO:0000256" key="2">
    <source>
        <dbReference type="ARBA" id="ARBA00022692"/>
    </source>
</evidence>
<comment type="similarity">
    <text evidence="6">Belongs to the methyl-accepting chemotaxis (MCP) protein family.</text>
</comment>
<dbReference type="EMBL" id="CP000245">
    <property type="protein sequence ID" value="AEG93024.1"/>
    <property type="molecule type" value="Genomic_DNA"/>
</dbReference>
<name>F5XX80_RAMTT</name>
<dbReference type="SMART" id="SM00283">
    <property type="entry name" value="MA"/>
    <property type="match status" value="1"/>
</dbReference>
<comment type="subcellular location">
    <subcellularLocation>
        <location evidence="1">Membrane</location>
        <topology evidence="1">Multi-pass membrane protein</topology>
    </subcellularLocation>
</comment>
<dbReference type="AlphaFoldDB" id="F5XX80"/>
<keyword evidence="12" id="KW-1185">Reference proteome</keyword>
<evidence type="ECO:0000256" key="8">
    <source>
        <dbReference type="SAM" id="Phobius"/>
    </source>
</evidence>
<sequence>MKLRLPSFQSSTMLGSGDTLIAERLNRLLRQAAIAFGVLLLAYLGVAVFNTRGVAQQTDLGALAQAVQGYESALLQMRRNEKDFFERKTQEELDKHKSNDEESLALLKAAKANPAATDEEVRVLTELEKTNAAYRQAFLAAANTQIALGVDENAGLQGALRKAVREAEALADKSGALDIENSVLQLRRHEKDFILRERQEFADRHAKEAQRLQQLIAGARLDGAARAQLAELAGAYDKTFKEFAAGTIAVNQSIATARAAARAAEEPLPGLLKEVAERRDAAATRVRIALLVSIPALLAVLAAVGWMLYRTLTGVRVNITHSVHQLQNTVERVRGGEQLTAESAVVSADEMGQVWRSVDALLTDRLNAQRAAESENERLNNSVISILQAVNQLSQRDLTAKAPVTEDIIGTVSDSINLLTDETNKVLHGVTRIAGEVRQVSGNVKTQAELVSKTAEDERKSVNQMIQALAEATQMTDQVAKVAEQSNRSAEQATQATDTALETVTGTVRGMESIRETISETEKRIKRLGERSQEITGIVNLINTISERTHVLALNASMQAAVAGEAGRGFAVVAEEVQRLAESSRNATQQIGTLVNNIQLETNETIATVNRTIGQVVQGSEQAQRAGEQMRRTQEITAALVEQVRRIAAASGEQKQMSETLMKSVQTIGQSTERTAAQIQAQTRETDTLLDSARRLVDSVNVFKLMPVSV</sequence>
<dbReference type="SMART" id="SM01358">
    <property type="entry name" value="HBM"/>
    <property type="match status" value="1"/>
</dbReference>
<dbReference type="GO" id="GO:0006935">
    <property type="term" value="P:chemotaxis"/>
    <property type="evidence" value="ECO:0007669"/>
    <property type="project" value="InterPro"/>
</dbReference>
<feature type="transmembrane region" description="Helical" evidence="8">
    <location>
        <begin position="288"/>
        <end position="309"/>
    </location>
</feature>
<evidence type="ECO:0000313" key="11">
    <source>
        <dbReference type="EMBL" id="AEG93024.1"/>
    </source>
</evidence>
<dbReference type="PROSITE" id="PS50885">
    <property type="entry name" value="HAMP"/>
    <property type="match status" value="1"/>
</dbReference>
<feature type="domain" description="Methyl-accepting transducer" evidence="9">
    <location>
        <begin position="433"/>
        <end position="669"/>
    </location>
</feature>
<dbReference type="GO" id="GO:0007165">
    <property type="term" value="P:signal transduction"/>
    <property type="evidence" value="ECO:0007669"/>
    <property type="project" value="UniProtKB-KW"/>
</dbReference>
<dbReference type="eggNOG" id="COG0840">
    <property type="taxonomic scope" value="Bacteria"/>
</dbReference>
<dbReference type="InterPro" id="IPR003660">
    <property type="entry name" value="HAMP_dom"/>
</dbReference>
<organism evidence="11 12">
    <name type="scientific">Ramlibacter tataouinensis (strain ATCC BAA-407 / DSM 14655 / LMG 21543 / TTB310)</name>
    <dbReference type="NCBI Taxonomy" id="365046"/>
    <lineage>
        <taxon>Bacteria</taxon>
        <taxon>Pseudomonadati</taxon>
        <taxon>Pseudomonadota</taxon>
        <taxon>Betaproteobacteria</taxon>
        <taxon>Burkholderiales</taxon>
        <taxon>Comamonadaceae</taxon>
        <taxon>Ramlibacter</taxon>
    </lineage>
</organism>
<dbReference type="RefSeq" id="WP_013901256.1">
    <property type="nucleotide sequence ID" value="NC_015677.1"/>
</dbReference>
<reference evidence="11 12" key="2">
    <citation type="journal article" date="2011" name="PLoS ONE">
        <title>The Cyst-Dividing Bacterium Ramlibacter tataouinensis TTB310 Genome Reveals a Well-Stocked Toolbox for Adaptation to a Desert Environment.</title>
        <authorList>
            <person name="De Luca G."/>
            <person name="Barakat M."/>
            <person name="Ortet P."/>
            <person name="Fochesato S."/>
            <person name="Jourlin-Castelli C."/>
            <person name="Ansaldi M."/>
            <person name="Py B."/>
            <person name="Fichant G."/>
            <person name="Coutinho P.M."/>
            <person name="Voulhoux R."/>
            <person name="Bastien O."/>
            <person name="Marechal E."/>
            <person name="Henrissat B."/>
            <person name="Quentin Y."/>
            <person name="Noirot P."/>
            <person name="Filloux A."/>
            <person name="Mejean V."/>
            <person name="Dubow M.S."/>
            <person name="Barras F."/>
            <person name="Barbe V."/>
            <person name="Weissenbach J."/>
            <person name="Mihalcescu I."/>
            <person name="Vermeglio A."/>
            <person name="Achouak W."/>
            <person name="Heulin T."/>
        </authorList>
    </citation>
    <scope>NUCLEOTIDE SEQUENCE [LARGE SCALE GENOMIC DNA]</scope>
    <source>
        <strain evidence="12">ATCC BAA-407 / DSM 14655 / LMG 21543 / TTB310</strain>
    </source>
</reference>
<keyword evidence="4 8" id="KW-0472">Membrane</keyword>
<evidence type="ECO:0000256" key="3">
    <source>
        <dbReference type="ARBA" id="ARBA00022989"/>
    </source>
</evidence>
<dbReference type="KEGG" id="rta:Rta_19320"/>
<dbReference type="Gene3D" id="1.10.287.950">
    <property type="entry name" value="Methyl-accepting chemotaxis protein"/>
    <property type="match status" value="1"/>
</dbReference>
<accession>F5XX80</accession>
<dbReference type="Proteomes" id="UP000008385">
    <property type="component" value="Chromosome"/>
</dbReference>
<proteinExistence type="inferred from homology"/>
<feature type="domain" description="HAMP" evidence="10">
    <location>
        <begin position="377"/>
        <end position="428"/>
    </location>
</feature>
<evidence type="ECO:0000256" key="6">
    <source>
        <dbReference type="ARBA" id="ARBA00029447"/>
    </source>
</evidence>
<keyword evidence="2 8" id="KW-0812">Transmembrane</keyword>
<dbReference type="PANTHER" id="PTHR32089:SF119">
    <property type="entry name" value="METHYL-ACCEPTING CHEMOTAXIS PROTEIN CTPL"/>
    <property type="match status" value="1"/>
</dbReference>
<dbReference type="SUPFAM" id="SSF58104">
    <property type="entry name" value="Methyl-accepting chemotaxis protein (MCP) signaling domain"/>
    <property type="match status" value="1"/>
</dbReference>